<dbReference type="Pfam" id="PF13510">
    <property type="entry name" value="Fer2_4"/>
    <property type="match status" value="1"/>
</dbReference>
<dbReference type="Pfam" id="PF17806">
    <property type="entry name" value="SO_alpha_A3"/>
    <property type="match status" value="1"/>
</dbReference>
<dbReference type="InterPro" id="IPR036188">
    <property type="entry name" value="FAD/NAD-bd_sf"/>
</dbReference>
<evidence type="ECO:0000259" key="4">
    <source>
        <dbReference type="Pfam" id="PF07992"/>
    </source>
</evidence>
<evidence type="ECO:0000259" key="6">
    <source>
        <dbReference type="Pfam" id="PF17806"/>
    </source>
</evidence>
<dbReference type="STRING" id="1514904.SU32_13875"/>
<dbReference type="InterPro" id="IPR023753">
    <property type="entry name" value="FAD/NAD-binding_dom"/>
</dbReference>
<keyword evidence="2" id="KW-0560">Oxidoreductase</keyword>
<dbReference type="SUPFAM" id="SSF101790">
    <property type="entry name" value="Aminomethyltransferase beta-barrel domain"/>
    <property type="match status" value="1"/>
</dbReference>
<dbReference type="Pfam" id="PF01571">
    <property type="entry name" value="GCV_T"/>
    <property type="match status" value="1"/>
</dbReference>
<dbReference type="PANTHER" id="PTHR43757">
    <property type="entry name" value="AMINOMETHYLTRANSFERASE"/>
    <property type="match status" value="1"/>
</dbReference>
<dbReference type="InterPro" id="IPR027266">
    <property type="entry name" value="TrmE/GcvT-like"/>
</dbReference>
<dbReference type="InterPro" id="IPR041854">
    <property type="entry name" value="BFD-like_2Fe2S-bd_dom_sf"/>
</dbReference>
<dbReference type="SUPFAM" id="SSF51905">
    <property type="entry name" value="FAD/NAD(P)-binding domain"/>
    <property type="match status" value="1"/>
</dbReference>
<organism evidence="7 8">
    <name type="scientific">Ahrensia marina</name>
    <dbReference type="NCBI Taxonomy" id="1514904"/>
    <lineage>
        <taxon>Bacteria</taxon>
        <taxon>Pseudomonadati</taxon>
        <taxon>Pseudomonadota</taxon>
        <taxon>Alphaproteobacteria</taxon>
        <taxon>Hyphomicrobiales</taxon>
        <taxon>Ahrensiaceae</taxon>
        <taxon>Ahrensia</taxon>
    </lineage>
</organism>
<dbReference type="Gene3D" id="3.30.1360.120">
    <property type="entry name" value="Probable tRNA modification gtpase trme, domain 1"/>
    <property type="match status" value="1"/>
</dbReference>
<protein>
    <submittedName>
        <fullName evidence="7">Sarcosine oxidase subunit alpha</fullName>
    </submittedName>
</protein>
<comment type="caution">
    <text evidence="7">The sequence shown here is derived from an EMBL/GenBank/DDBJ whole genome shotgun (WGS) entry which is preliminary data.</text>
</comment>
<dbReference type="InterPro" id="IPR006222">
    <property type="entry name" value="GCVT_N"/>
</dbReference>
<dbReference type="InterPro" id="IPR041117">
    <property type="entry name" value="SoxA_A3"/>
</dbReference>
<dbReference type="AlphaFoldDB" id="A0A0M9GLB9"/>
<feature type="domain" description="SoxA A3" evidence="6">
    <location>
        <begin position="522"/>
        <end position="602"/>
    </location>
</feature>
<evidence type="ECO:0000259" key="5">
    <source>
        <dbReference type="Pfam" id="PF08669"/>
    </source>
</evidence>
<dbReference type="Gene3D" id="3.10.20.440">
    <property type="entry name" value="2Fe-2S iron-sulphur cluster binding domain, sarcosine oxidase, alpha subunit, N-terminal domain"/>
    <property type="match status" value="1"/>
</dbReference>
<dbReference type="Gene3D" id="3.50.50.60">
    <property type="entry name" value="FAD/NAD(P)-binding domain"/>
    <property type="match status" value="1"/>
</dbReference>
<name>A0A0M9GLB9_9HYPH</name>
<dbReference type="InterPro" id="IPR006277">
    <property type="entry name" value="Sarcosine_oxidase_asu"/>
</dbReference>
<keyword evidence="8" id="KW-1185">Reference proteome</keyword>
<evidence type="ECO:0000259" key="3">
    <source>
        <dbReference type="Pfam" id="PF01571"/>
    </source>
</evidence>
<feature type="domain" description="FAD/NAD(P)-binding" evidence="4">
    <location>
        <begin position="177"/>
        <end position="456"/>
    </location>
</feature>
<dbReference type="SUPFAM" id="SSF103025">
    <property type="entry name" value="Folate-binding domain"/>
    <property type="match status" value="1"/>
</dbReference>
<dbReference type="InterPro" id="IPR013977">
    <property type="entry name" value="GcvT_C"/>
</dbReference>
<reference evidence="7 8" key="1">
    <citation type="submission" date="2015-01" db="EMBL/GenBank/DDBJ databases">
        <title>Ahrensia donghaiensis sp. nov., a novel dimethylsulphoniopropionate-cleavage bacterium isolated from seawater and emended descriptions of the genus Ahrensia and Ahrensia kielensis.</title>
        <authorList>
            <person name="Liu J."/>
        </authorList>
    </citation>
    <scope>NUCLEOTIDE SEQUENCE [LARGE SCALE GENOMIC DNA]</scope>
    <source>
        <strain evidence="7 8">LZD062</strain>
    </source>
</reference>
<evidence type="ECO:0000256" key="2">
    <source>
        <dbReference type="ARBA" id="ARBA00023002"/>
    </source>
</evidence>
<dbReference type="PATRIC" id="fig|1514904.3.peg.1909"/>
<dbReference type="Proteomes" id="UP000038011">
    <property type="component" value="Unassembled WGS sequence"/>
</dbReference>
<feature type="domain" description="GCVT N-terminal" evidence="3">
    <location>
        <begin position="619"/>
        <end position="890"/>
    </location>
</feature>
<dbReference type="RefSeq" id="WP_053999975.1">
    <property type="nucleotide sequence ID" value="NZ_JXMU01000022.1"/>
</dbReference>
<proteinExistence type="inferred from homology"/>
<dbReference type="PIRSF" id="PIRSF037980">
    <property type="entry name" value="SoxA"/>
    <property type="match status" value="1"/>
</dbReference>
<dbReference type="InterPro" id="IPR028896">
    <property type="entry name" value="GcvT/YgfZ/DmdA"/>
</dbReference>
<dbReference type="GO" id="GO:0046653">
    <property type="term" value="P:tetrahydrofolate metabolic process"/>
    <property type="evidence" value="ECO:0007669"/>
    <property type="project" value="InterPro"/>
</dbReference>
<dbReference type="InterPro" id="IPR042204">
    <property type="entry name" value="2Fe-2S-bd_N"/>
</dbReference>
<accession>A0A0M9GLB9</accession>
<dbReference type="NCBIfam" id="TIGR01372">
    <property type="entry name" value="soxA"/>
    <property type="match status" value="1"/>
</dbReference>
<evidence type="ECO:0000256" key="1">
    <source>
        <dbReference type="ARBA" id="ARBA00008609"/>
    </source>
</evidence>
<evidence type="ECO:0000313" key="7">
    <source>
        <dbReference type="EMBL" id="KPB00423.1"/>
    </source>
</evidence>
<gene>
    <name evidence="7" type="ORF">SU32_13875</name>
</gene>
<dbReference type="Pfam" id="PF08669">
    <property type="entry name" value="GCV_T_C"/>
    <property type="match status" value="1"/>
</dbReference>
<comment type="similarity">
    <text evidence="1">Belongs to the GcvT family.</text>
</comment>
<dbReference type="PANTHER" id="PTHR43757:SF2">
    <property type="entry name" value="AMINOMETHYLTRANSFERASE, MITOCHONDRIAL"/>
    <property type="match status" value="1"/>
</dbReference>
<evidence type="ECO:0000313" key="8">
    <source>
        <dbReference type="Proteomes" id="UP000038011"/>
    </source>
</evidence>
<dbReference type="Pfam" id="PF07992">
    <property type="entry name" value="Pyr_redox_2"/>
    <property type="match status" value="1"/>
</dbReference>
<sequence length="1003" mass="108151">MNAPVSIQPNRIPGKGRLSAADPLRFTFDGKTLPALKGDTVASALIANDIHLVGRSFKYHRPRGIVSAGSEEPNALLGIQRDVARHTPNIRATVQEVYDGLEATSQNRWPSLKYDIGEINDIASPLLSAGFYYKTFMWPRKAWDKVYEPFIRKAAGLGKAPVHKDPDHYSSQHEHCDVLILGGGIAGLSAALAAAKNGARVIICDEQATFGGALHFDSDVTVDGMDGFSWAQKVTAELAAMDNARVLLRTTAFGYYAQNYVALIERVTEHLSAPRADLPRERLWEVRAKKVIIATGSIERHMVFANNDRPGILLASAARTYLNHYGVGVGKNVGVYTANDSAYAAAFDLKEAGINIPAIVDVRDNPNEELLAKASALGIRVLTGHGVMAAGGKLRVSSMSVAPVNGGANEVIAVDSIIMSGGWTPSVHMFSQSRGKVTYDADKSRFVPGVYAQDCVSIGACNGTDNLSATIDEAIAAGEDAARAVRHNAKQSATAINATGGEAWEGTLIGAAPGAEAGKVVKAFVDFQNDVTAKDIRLAVQEGFHSIEHVKRFTTNGMATDQGKLSNMHGLAIAAEALGKDLPEVGLTTFRAPYTPVTFGALVSHSKGTLFEPTRKTPMHDSEVAIGAVFEDVGSWKRAWYYPKTGEDMHAAVNRECKTARTNVGMFDASTLGKIEVVGPDAAEFLNLIYTNPFLKLGVGKLRYGIMCREDGFIYDDGVVARIAEDRFHVTTTTGGAPRVLNMMEDYLQTEFPHMKVWLTSTSEQWAVIAVQGPKSRDIVSPFVEGIDLSTEALPHMSMAEGTICGVPTRLMRMSFTGEMGFEINVPADYGRAVWDTLYQAVEEAGGCAYGTEAMHVLRAEKGYIIVGQDTDGTVTPYDAGLGWAVGKKKTDFVGIRGLKRPDLVAEGRRQLVGLKSVDGRSVLEEGAQIVDDPNQPMPMKMIGWVSSSYWSGNAQKPIAMALIEDGFNLMGKKLYVPMANEVIEVEVCKAVFVDEEGGRLHG</sequence>
<dbReference type="PRINTS" id="PR00368">
    <property type="entry name" value="FADPNR"/>
</dbReference>
<dbReference type="PRINTS" id="PR00411">
    <property type="entry name" value="PNDRDTASEI"/>
</dbReference>
<feature type="domain" description="Aminomethyltransferase C-terminal" evidence="5">
    <location>
        <begin position="910"/>
        <end position="995"/>
    </location>
</feature>
<dbReference type="GO" id="GO:0008115">
    <property type="term" value="F:sarcosine oxidase activity"/>
    <property type="evidence" value="ECO:0007669"/>
    <property type="project" value="InterPro"/>
</dbReference>
<dbReference type="EMBL" id="JXMU01000022">
    <property type="protein sequence ID" value="KPB00423.1"/>
    <property type="molecule type" value="Genomic_DNA"/>
</dbReference>
<dbReference type="Gene3D" id="1.10.10.1100">
    <property type="entry name" value="BFD-like [2Fe-2S]-binding domain"/>
    <property type="match status" value="1"/>
</dbReference>
<dbReference type="InterPro" id="IPR029043">
    <property type="entry name" value="GcvT/YgfZ_C"/>
</dbReference>
<dbReference type="OrthoDB" id="5287468at2"/>